<accession>A0A397IL96</accession>
<evidence type="ECO:0000313" key="2">
    <source>
        <dbReference type="Proteomes" id="UP000266861"/>
    </source>
</evidence>
<keyword evidence="2" id="KW-1185">Reference proteome</keyword>
<dbReference type="EMBL" id="PQFF01000181">
    <property type="protein sequence ID" value="RHZ76779.1"/>
    <property type="molecule type" value="Genomic_DNA"/>
</dbReference>
<sequence>MVIGVRNGHCTIEDTRQMARNKNGVLSYNGAVLKAMNGLLHFLKLKVMNHGVLNVLIENLKLLNILSKYRLGLQLDIPYYDYASTGSTQEKENQIVLKEVWYYEDPYIVIPEHLRELGLI</sequence>
<evidence type="ECO:0000313" key="1">
    <source>
        <dbReference type="EMBL" id="RHZ76779.1"/>
    </source>
</evidence>
<gene>
    <name evidence="1" type="ORF">Glove_193g16</name>
</gene>
<comment type="caution">
    <text evidence="1">The sequence shown here is derived from an EMBL/GenBank/DDBJ whole genome shotgun (WGS) entry which is preliminary data.</text>
</comment>
<name>A0A397IL96_9GLOM</name>
<organism evidence="1 2">
    <name type="scientific">Diversispora epigaea</name>
    <dbReference type="NCBI Taxonomy" id="1348612"/>
    <lineage>
        <taxon>Eukaryota</taxon>
        <taxon>Fungi</taxon>
        <taxon>Fungi incertae sedis</taxon>
        <taxon>Mucoromycota</taxon>
        <taxon>Glomeromycotina</taxon>
        <taxon>Glomeromycetes</taxon>
        <taxon>Diversisporales</taxon>
        <taxon>Diversisporaceae</taxon>
        <taxon>Diversispora</taxon>
    </lineage>
</organism>
<dbReference type="AlphaFoldDB" id="A0A397IL96"/>
<proteinExistence type="predicted"/>
<protein>
    <submittedName>
        <fullName evidence="1">Uncharacterized protein</fullName>
    </submittedName>
</protein>
<dbReference type="Proteomes" id="UP000266861">
    <property type="component" value="Unassembled WGS sequence"/>
</dbReference>
<reference evidence="1 2" key="1">
    <citation type="submission" date="2018-08" db="EMBL/GenBank/DDBJ databases">
        <title>Genome and evolution of the arbuscular mycorrhizal fungus Diversispora epigaea (formerly Glomus versiforme) and its bacterial endosymbionts.</title>
        <authorList>
            <person name="Sun X."/>
            <person name="Fei Z."/>
            <person name="Harrison M."/>
        </authorList>
    </citation>
    <scope>NUCLEOTIDE SEQUENCE [LARGE SCALE GENOMIC DNA]</scope>
    <source>
        <strain evidence="1 2">IT104</strain>
    </source>
</reference>